<protein>
    <submittedName>
        <fullName evidence="1">DUF3795 domain-containing protein</fullName>
    </submittedName>
</protein>
<accession>A0A8J6MCY1</accession>
<sequence length="142" mass="15721">MKMPDGGIAPLMFASCGMNCMVCYKHCCHKRPCAGCLAGGEGKPEHCRKCRIRDCAAGRGLTYCHECPDFPCRQVKALDRSYRTRYGASLIENSLCVRQDGLEAFMERQKKRYTCPACGGIVSLHDSECSECRLGAEPAQEE</sequence>
<keyword evidence="2" id="KW-1185">Reference proteome</keyword>
<comment type="caution">
    <text evidence="1">The sequence shown here is derived from an EMBL/GenBank/DDBJ whole genome shotgun (WGS) entry which is preliminary data.</text>
</comment>
<dbReference type="AlphaFoldDB" id="A0A8J6MCY1"/>
<organism evidence="1 2">
    <name type="scientific">Lawsonibacter faecis</name>
    <dbReference type="NCBI Taxonomy" id="2763052"/>
    <lineage>
        <taxon>Bacteria</taxon>
        <taxon>Bacillati</taxon>
        <taxon>Bacillota</taxon>
        <taxon>Clostridia</taxon>
        <taxon>Eubacteriales</taxon>
        <taxon>Oscillospiraceae</taxon>
        <taxon>Lawsonibacter</taxon>
    </lineage>
</organism>
<dbReference type="InterPro" id="IPR024227">
    <property type="entry name" value="DUF3795"/>
</dbReference>
<name>A0A8J6MCY1_9FIRM</name>
<dbReference type="RefSeq" id="WP_155149982.1">
    <property type="nucleotide sequence ID" value="NZ_JACOPQ010000007.1"/>
</dbReference>
<dbReference type="Proteomes" id="UP000607645">
    <property type="component" value="Unassembled WGS sequence"/>
</dbReference>
<proteinExistence type="predicted"/>
<dbReference type="Pfam" id="PF12675">
    <property type="entry name" value="DUF3795"/>
    <property type="match status" value="1"/>
</dbReference>
<evidence type="ECO:0000313" key="2">
    <source>
        <dbReference type="Proteomes" id="UP000607645"/>
    </source>
</evidence>
<dbReference type="EMBL" id="JACOPQ010000007">
    <property type="protein sequence ID" value="MBC5737375.1"/>
    <property type="molecule type" value="Genomic_DNA"/>
</dbReference>
<reference evidence="1" key="1">
    <citation type="submission" date="2020-08" db="EMBL/GenBank/DDBJ databases">
        <title>Genome public.</title>
        <authorList>
            <person name="Liu C."/>
            <person name="Sun Q."/>
        </authorList>
    </citation>
    <scope>NUCLEOTIDE SEQUENCE</scope>
    <source>
        <strain evidence="1">NSJ-52</strain>
    </source>
</reference>
<dbReference type="PROSITE" id="PS51257">
    <property type="entry name" value="PROKAR_LIPOPROTEIN"/>
    <property type="match status" value="1"/>
</dbReference>
<gene>
    <name evidence="1" type="ORF">H8S62_10205</name>
</gene>
<evidence type="ECO:0000313" key="1">
    <source>
        <dbReference type="EMBL" id="MBC5737375.1"/>
    </source>
</evidence>